<organism evidence="2 3">
    <name type="scientific">Anaerotignum lactatifermentans</name>
    <dbReference type="NCBI Taxonomy" id="160404"/>
    <lineage>
        <taxon>Bacteria</taxon>
        <taxon>Bacillati</taxon>
        <taxon>Bacillota</taxon>
        <taxon>Clostridia</taxon>
        <taxon>Lachnospirales</taxon>
        <taxon>Anaerotignaceae</taxon>
        <taxon>Anaerotignum</taxon>
    </lineage>
</organism>
<dbReference type="SUPFAM" id="SSF51905">
    <property type="entry name" value="FAD/NAD(P)-binding domain"/>
    <property type="match status" value="1"/>
</dbReference>
<dbReference type="InterPro" id="IPR028348">
    <property type="entry name" value="FAD-binding_protein"/>
</dbReference>
<dbReference type="EMBL" id="JACSNV010000024">
    <property type="protein sequence ID" value="MBM6878847.1"/>
    <property type="molecule type" value="Genomic_DNA"/>
</dbReference>
<gene>
    <name evidence="2" type="ORF">H9X83_11915</name>
</gene>
<name>A0ABS2GE03_9FIRM</name>
<dbReference type="PIRSF" id="PIRSF038984">
    <property type="entry name" value="FAD_binding_protein"/>
    <property type="match status" value="1"/>
</dbReference>
<dbReference type="RefSeq" id="WP_205134479.1">
    <property type="nucleotide sequence ID" value="NZ_JACSNT010000021.1"/>
</dbReference>
<keyword evidence="3" id="KW-1185">Reference proteome</keyword>
<evidence type="ECO:0000259" key="1">
    <source>
        <dbReference type="Pfam" id="PF21688"/>
    </source>
</evidence>
<dbReference type="Proteomes" id="UP000729290">
    <property type="component" value="Unassembled WGS sequence"/>
</dbReference>
<dbReference type="InterPro" id="IPR049516">
    <property type="entry name" value="FAD-depend_C"/>
</dbReference>
<protein>
    <recommendedName>
        <fullName evidence="1">FAD-dependent protein C-terminal domain-containing protein</fullName>
    </recommendedName>
</protein>
<proteinExistence type="predicted"/>
<accession>A0ABS2GE03</accession>
<dbReference type="PANTHER" id="PTHR42842">
    <property type="entry name" value="FAD/NAD(P)-BINDING OXIDOREDUCTASE"/>
    <property type="match status" value="1"/>
</dbReference>
<dbReference type="Gene3D" id="3.30.70.2700">
    <property type="match status" value="1"/>
</dbReference>
<dbReference type="InterPro" id="IPR036188">
    <property type="entry name" value="FAD/NAD-bd_sf"/>
</dbReference>
<evidence type="ECO:0000313" key="3">
    <source>
        <dbReference type="Proteomes" id="UP000729290"/>
    </source>
</evidence>
<reference evidence="2 3" key="1">
    <citation type="journal article" date="2021" name="Sci. Rep.">
        <title>The distribution of antibiotic resistance genes in chicken gut microbiota commensals.</title>
        <authorList>
            <person name="Juricova H."/>
            <person name="Matiasovicova J."/>
            <person name="Kubasova T."/>
            <person name="Cejkova D."/>
            <person name="Rychlik I."/>
        </authorList>
    </citation>
    <scope>NUCLEOTIDE SEQUENCE [LARGE SCALE GENOMIC DNA]</scope>
    <source>
        <strain evidence="2 3">An431b</strain>
    </source>
</reference>
<dbReference type="Gene3D" id="3.50.50.60">
    <property type="entry name" value="FAD/NAD(P)-binding domain"/>
    <property type="match status" value="2"/>
</dbReference>
<evidence type="ECO:0000313" key="2">
    <source>
        <dbReference type="EMBL" id="MBM6878847.1"/>
    </source>
</evidence>
<sequence length="531" mass="58108">MIRISELKLPVGAEESLLRKKAAKILSVPADQITELRIFKRSLDARKKEDIHAVYVVDVSVKNEKALLAKIKNKKVSKTPDLSYHFPEGRCRMEKRPVVAGFGPAGMFAALLLAQMGLRPIVLERGGDVDSRKAAVERFWRDGILDTENNVQFGEGGAGTFSDGKLTTRIKDPRCRKVLEELAAAGAPKEILYETKAHIGTDLLRDVVKNIRKEIERLGGEVRFFSKVTGLETADGRIQAVIINEKERLETEALVLALGHSARDTFQMLYDSGFAMEQKPFAMGVRIEHPQRMVNEAQYGSAAEELPAADYRLTYTTEKGRGVYTFCMCPGGYVVAAASEEGRLAVNGMSEHARDGKNANSALLVQVFPEDFGDSHPLAGMEFQRRLEEKAFQAGGGGYRAPIQTAGDFLRGDKTPLGEVTPTYGPGTAAASMDDIFPEFMTEALREALPAMGRKLKGFDRSDAVLTAVESRSSSPVRILREEQGESRNVKGVYPAGEGAGYAGGIVSAAVDGVRVAEQIFLHHRTEDEVE</sequence>
<dbReference type="Pfam" id="PF21688">
    <property type="entry name" value="FAD-depend_C"/>
    <property type="match status" value="1"/>
</dbReference>
<comment type="caution">
    <text evidence="2">The sequence shown here is derived from an EMBL/GenBank/DDBJ whole genome shotgun (WGS) entry which is preliminary data.</text>
</comment>
<dbReference type="PANTHER" id="PTHR42842:SF3">
    <property type="entry name" value="FAD_NAD(P)-BINDING OXIDOREDUCTASE FAMILY PROTEIN"/>
    <property type="match status" value="1"/>
</dbReference>
<feature type="domain" description="FAD-dependent protein C-terminal" evidence="1">
    <location>
        <begin position="280"/>
        <end position="473"/>
    </location>
</feature>